<accession>A0A0R1QIK2</accession>
<sequence length="111" mass="12553">MAYEVKLTIKGEEIPFKRTETPFFKDTTRALILQQHQVKMWGKKDGPTDEDLMNNEKDVANFASSFFNNQFTAKDFIDGAHSESTIAISKIIDECLGSSDPDDSDKTKSKK</sequence>
<dbReference type="EMBL" id="AZEZ01000038">
    <property type="protein sequence ID" value="KRL44623.1"/>
    <property type="molecule type" value="Genomic_DNA"/>
</dbReference>
<evidence type="ECO:0008006" key="3">
    <source>
        <dbReference type="Google" id="ProtNLM"/>
    </source>
</evidence>
<dbReference type="RefSeq" id="WP_147007903.1">
    <property type="nucleotide sequence ID" value="NZ_AZEZ01000038.1"/>
</dbReference>
<dbReference type="PATRIC" id="fig|1423770.3.peg.2105"/>
<comment type="caution">
    <text evidence="1">The sequence shown here is derived from an EMBL/GenBank/DDBJ whole genome shotgun (WGS) entry which is preliminary data.</text>
</comment>
<proteinExistence type="predicted"/>
<protein>
    <recommendedName>
        <fullName evidence="3">Prophage protein</fullName>
    </recommendedName>
</protein>
<organism evidence="1 2">
    <name type="scientific">Companilactobacillus mindensis DSM 14500</name>
    <dbReference type="NCBI Taxonomy" id="1423770"/>
    <lineage>
        <taxon>Bacteria</taxon>
        <taxon>Bacillati</taxon>
        <taxon>Bacillota</taxon>
        <taxon>Bacilli</taxon>
        <taxon>Lactobacillales</taxon>
        <taxon>Lactobacillaceae</taxon>
        <taxon>Companilactobacillus</taxon>
    </lineage>
</organism>
<evidence type="ECO:0000313" key="1">
    <source>
        <dbReference type="EMBL" id="KRL44623.1"/>
    </source>
</evidence>
<dbReference type="STRING" id="1423770.FD29_GL002049"/>
<dbReference type="OrthoDB" id="2317619at2"/>
<name>A0A0R1QIK2_9LACO</name>
<dbReference type="InterPro" id="IPR057006">
    <property type="entry name" value="Phage_TAC_19"/>
</dbReference>
<dbReference type="Proteomes" id="UP000050872">
    <property type="component" value="Unassembled WGS sequence"/>
</dbReference>
<evidence type="ECO:0000313" key="2">
    <source>
        <dbReference type="Proteomes" id="UP000050872"/>
    </source>
</evidence>
<dbReference type="NCBIfam" id="NF047360">
    <property type="entry name" value="tail_chap_PVL"/>
    <property type="match status" value="1"/>
</dbReference>
<dbReference type="AlphaFoldDB" id="A0A0R1QIK2"/>
<gene>
    <name evidence="1" type="ORF">FD29_GL002049</name>
</gene>
<reference evidence="1 2" key="1">
    <citation type="journal article" date="2015" name="Genome Announc.">
        <title>Expanding the biotechnology potential of lactobacilli through comparative genomics of 213 strains and associated genera.</title>
        <authorList>
            <person name="Sun Z."/>
            <person name="Harris H.M."/>
            <person name="McCann A."/>
            <person name="Guo C."/>
            <person name="Argimon S."/>
            <person name="Zhang W."/>
            <person name="Yang X."/>
            <person name="Jeffery I.B."/>
            <person name="Cooney J.C."/>
            <person name="Kagawa T.F."/>
            <person name="Liu W."/>
            <person name="Song Y."/>
            <person name="Salvetti E."/>
            <person name="Wrobel A."/>
            <person name="Rasinkangas P."/>
            <person name="Parkhill J."/>
            <person name="Rea M.C."/>
            <person name="O'Sullivan O."/>
            <person name="Ritari J."/>
            <person name="Douillard F.P."/>
            <person name="Paul Ross R."/>
            <person name="Yang R."/>
            <person name="Briner A.E."/>
            <person name="Felis G.E."/>
            <person name="de Vos W.M."/>
            <person name="Barrangou R."/>
            <person name="Klaenhammer T.R."/>
            <person name="Caufield P.W."/>
            <person name="Cui Y."/>
            <person name="Zhang H."/>
            <person name="O'Toole P.W."/>
        </authorList>
    </citation>
    <scope>NUCLEOTIDE SEQUENCE [LARGE SCALE GENOMIC DNA]</scope>
    <source>
        <strain evidence="1 2">DSM 14500</strain>
    </source>
</reference>
<keyword evidence="2" id="KW-1185">Reference proteome</keyword>
<dbReference type="Pfam" id="PF23857">
    <property type="entry name" value="Phage_TAC_19"/>
    <property type="match status" value="1"/>
</dbReference>